<protein>
    <recommendedName>
        <fullName evidence="1">CHK kinase-like domain-containing protein</fullName>
    </recommendedName>
</protein>
<organism evidence="2 3">
    <name type="scientific">Megalurothrips usitatus</name>
    <name type="common">bean blossom thrips</name>
    <dbReference type="NCBI Taxonomy" id="439358"/>
    <lineage>
        <taxon>Eukaryota</taxon>
        <taxon>Metazoa</taxon>
        <taxon>Ecdysozoa</taxon>
        <taxon>Arthropoda</taxon>
        <taxon>Hexapoda</taxon>
        <taxon>Insecta</taxon>
        <taxon>Pterygota</taxon>
        <taxon>Neoptera</taxon>
        <taxon>Paraneoptera</taxon>
        <taxon>Thysanoptera</taxon>
        <taxon>Terebrantia</taxon>
        <taxon>Thripoidea</taxon>
        <taxon>Thripidae</taxon>
        <taxon>Megalurothrips</taxon>
    </lineage>
</organism>
<dbReference type="InterPro" id="IPR004119">
    <property type="entry name" value="EcKL"/>
</dbReference>
<dbReference type="Pfam" id="PF02958">
    <property type="entry name" value="EcKL"/>
    <property type="match status" value="1"/>
</dbReference>
<sequence length="320" mass="34980">MGTTGATPLLVLEDLTAKGYRLAASQCALDGAHVFLALQRLGKLHALSYSAKIRRRNDFISLAQTLANAEYSEAKRAFQSGVLARVGARGTQRLAARAGSGVDAATVEHLRRRLHSDRDSSPLYETMVAARSAEEPLAVIAHGDFCRNNIMFKYDEATGRPVDVVFFDLQTAKYCSAAVDLSFFLFLNTTRAQRAAHWDDFFLAYYDGLTTAMRRLLSNGSNPAVTPTMDMPSLSSLRADFARHALYGYTICSFFLPMMQPGNENQAPNHEDYAFVADMEDQYEGGCRVGEMMVAVGGEAGDDTAADLLAEFVERGLVGL</sequence>
<evidence type="ECO:0000313" key="2">
    <source>
        <dbReference type="EMBL" id="KAJ1531960.1"/>
    </source>
</evidence>
<dbReference type="Proteomes" id="UP001075354">
    <property type="component" value="Chromosome 1"/>
</dbReference>
<dbReference type="EMBL" id="JAPTSV010000001">
    <property type="protein sequence ID" value="KAJ1531960.1"/>
    <property type="molecule type" value="Genomic_DNA"/>
</dbReference>
<dbReference type="SUPFAM" id="SSF56112">
    <property type="entry name" value="Protein kinase-like (PK-like)"/>
    <property type="match status" value="1"/>
</dbReference>
<dbReference type="InterPro" id="IPR015897">
    <property type="entry name" value="CHK_kinase-like"/>
</dbReference>
<proteinExistence type="predicted"/>
<accession>A0AAV7Y500</accession>
<feature type="domain" description="CHK kinase-like" evidence="1">
    <location>
        <begin position="10"/>
        <end position="215"/>
    </location>
</feature>
<dbReference type="SMART" id="SM00587">
    <property type="entry name" value="CHK"/>
    <property type="match status" value="1"/>
</dbReference>
<name>A0AAV7Y500_9NEOP</name>
<comment type="caution">
    <text evidence="2">The sequence shown here is derived from an EMBL/GenBank/DDBJ whole genome shotgun (WGS) entry which is preliminary data.</text>
</comment>
<evidence type="ECO:0000313" key="3">
    <source>
        <dbReference type="Proteomes" id="UP001075354"/>
    </source>
</evidence>
<dbReference type="AlphaFoldDB" id="A0AAV7Y500"/>
<reference evidence="2" key="1">
    <citation type="submission" date="2022-12" db="EMBL/GenBank/DDBJ databases">
        <title>Chromosome-level genome assembly of the bean flower thrips Megalurothrips usitatus.</title>
        <authorList>
            <person name="Ma L."/>
            <person name="Liu Q."/>
            <person name="Li H."/>
            <person name="Cai W."/>
        </authorList>
    </citation>
    <scope>NUCLEOTIDE SEQUENCE</scope>
    <source>
        <strain evidence="2">Cailab_2022a</strain>
    </source>
</reference>
<dbReference type="PANTHER" id="PTHR11012:SF4">
    <property type="entry name" value="LD42035P"/>
    <property type="match status" value="1"/>
</dbReference>
<gene>
    <name evidence="2" type="ORF">ONE63_000597</name>
</gene>
<dbReference type="Gene3D" id="3.90.1200.10">
    <property type="match status" value="1"/>
</dbReference>
<dbReference type="InterPro" id="IPR011009">
    <property type="entry name" value="Kinase-like_dom_sf"/>
</dbReference>
<keyword evidence="3" id="KW-1185">Reference proteome</keyword>
<dbReference type="PANTHER" id="PTHR11012">
    <property type="entry name" value="PROTEIN KINASE-LIKE DOMAIN-CONTAINING"/>
    <property type="match status" value="1"/>
</dbReference>
<evidence type="ECO:0000259" key="1">
    <source>
        <dbReference type="SMART" id="SM00587"/>
    </source>
</evidence>